<dbReference type="EMBL" id="JASBNA010000002">
    <property type="protein sequence ID" value="KAK7695153.1"/>
    <property type="molecule type" value="Genomic_DNA"/>
</dbReference>
<dbReference type="Proteomes" id="UP001385951">
    <property type="component" value="Unassembled WGS sequence"/>
</dbReference>
<keyword evidence="3" id="KW-1185">Reference proteome</keyword>
<feature type="region of interest" description="Disordered" evidence="1">
    <location>
        <begin position="566"/>
        <end position="607"/>
    </location>
</feature>
<feature type="region of interest" description="Disordered" evidence="1">
    <location>
        <begin position="641"/>
        <end position="665"/>
    </location>
</feature>
<protein>
    <recommendedName>
        <fullName evidence="4">F-box domain-containing protein</fullName>
    </recommendedName>
</protein>
<feature type="compositionally biased region" description="Acidic residues" evidence="1">
    <location>
        <begin position="650"/>
        <end position="660"/>
    </location>
</feature>
<organism evidence="2 3">
    <name type="scientific">Cerrena zonata</name>
    <dbReference type="NCBI Taxonomy" id="2478898"/>
    <lineage>
        <taxon>Eukaryota</taxon>
        <taxon>Fungi</taxon>
        <taxon>Dikarya</taxon>
        <taxon>Basidiomycota</taxon>
        <taxon>Agaricomycotina</taxon>
        <taxon>Agaricomycetes</taxon>
        <taxon>Polyporales</taxon>
        <taxon>Cerrenaceae</taxon>
        <taxon>Cerrena</taxon>
    </lineage>
</organism>
<proteinExistence type="predicted"/>
<evidence type="ECO:0008006" key="4">
    <source>
        <dbReference type="Google" id="ProtNLM"/>
    </source>
</evidence>
<dbReference type="AlphaFoldDB" id="A0AAW0GP37"/>
<sequence length="754" mass="85999">MPPSTHTQTSPLCTAPPDIITSIAHELASLDPLGPPSLLLPLLLTCRQLYHTISLSSAPHLYRAIFRSRFDHRAPVRRLGPRAERTSNVVRQLKKYCKALKVIRRGDIYIPDISSVLWHAFFMATENDGRNAEQLKWAGLQPFVHRFVRERLWEQREQTSGWPQESSVNALGLWLMWFTMDQETLTGMSPEQREELKRLVRPYVITALRYPSSHAPDNHFDFPLSEDFNGVFPYTLITPHGYYPLYRSPDMLVESFKHFGVPLQIQAPLITQAAKLLYFACLETVSIPPPPGIPATRAHANSLNLPDGIPTEEDYEEMNAHKSAQLVDLGSWDWRAELDDEQGKLEDDNVWRKGLKSASSRWDNDWQRWNYCWDPWNERDDLKGVVYTYGTLSGLWQGRAMLPDIDGYFRLVQSQTFPDNFSASNPFLSVIPIYMNLREHHSINPEYPAGPGGRNDGFDEGLCNAWFPSQRLEENRSRGIVTCTDADGNVSRYETYYPTRRNTHNEDTCTMCIHRRHCEEEELRKRIARRRRPEEQQRVVVAPQLQSIHEGEALRWTRLFPTHVEENDVDDNENNNDNDANAPGPSNTSDNRVEDNGDTDNEGPYYAHVDSTDEVTQYHSEASHALGEDADDLFDDEMRATDEDGQSAAEDSDEDYESDSTFEASVSDTEYTDFIENACTGIQDIIVTGETLHRHGMAWFHHRYYGRVVDMTVLLQSSGMKSTIPAQTSGFSVDTSQATRTSSALGGPGLMMLR</sequence>
<evidence type="ECO:0000256" key="1">
    <source>
        <dbReference type="SAM" id="MobiDB-lite"/>
    </source>
</evidence>
<accession>A0AAW0GP37</accession>
<comment type="caution">
    <text evidence="2">The sequence shown here is derived from an EMBL/GenBank/DDBJ whole genome shotgun (WGS) entry which is preliminary data.</text>
</comment>
<evidence type="ECO:0000313" key="3">
    <source>
        <dbReference type="Proteomes" id="UP001385951"/>
    </source>
</evidence>
<evidence type="ECO:0000313" key="2">
    <source>
        <dbReference type="EMBL" id="KAK7695153.1"/>
    </source>
</evidence>
<name>A0AAW0GP37_9APHY</name>
<feature type="compositionally biased region" description="Acidic residues" evidence="1">
    <location>
        <begin position="567"/>
        <end position="576"/>
    </location>
</feature>
<gene>
    <name evidence="2" type="ORF">QCA50_002343</name>
</gene>
<reference evidence="2 3" key="1">
    <citation type="submission" date="2022-09" db="EMBL/GenBank/DDBJ databases">
        <authorList>
            <person name="Palmer J.M."/>
        </authorList>
    </citation>
    <scope>NUCLEOTIDE SEQUENCE [LARGE SCALE GENOMIC DNA]</scope>
    <source>
        <strain evidence="2 3">DSM 7382</strain>
    </source>
</reference>